<dbReference type="EnsemblMetazoa" id="ASIC018973-RA">
    <property type="protein sequence ID" value="ASIC018973-PA"/>
    <property type="gene ID" value="ASIC018973"/>
</dbReference>
<dbReference type="VEuPathDB" id="VectorBase:ASIC018973"/>
<reference evidence="1 3" key="1">
    <citation type="journal article" date="2014" name="BMC Genomics">
        <title>Genome sequence of Anopheles sinensis provides insight into genetics basis of mosquito competence for malaria parasites.</title>
        <authorList>
            <person name="Zhou D."/>
            <person name="Zhang D."/>
            <person name="Ding G."/>
            <person name="Shi L."/>
            <person name="Hou Q."/>
            <person name="Ye Y."/>
            <person name="Xu Y."/>
            <person name="Zhou H."/>
            <person name="Xiong C."/>
            <person name="Li S."/>
            <person name="Yu J."/>
            <person name="Hong S."/>
            <person name="Yu X."/>
            <person name="Zou P."/>
            <person name="Chen C."/>
            <person name="Chang X."/>
            <person name="Wang W."/>
            <person name="Lv Y."/>
            <person name="Sun Y."/>
            <person name="Ma L."/>
            <person name="Shen B."/>
            <person name="Zhu C."/>
        </authorList>
    </citation>
    <scope>NUCLEOTIDE SEQUENCE [LARGE SCALE GENOMIC DNA]</scope>
</reference>
<reference evidence="2" key="2">
    <citation type="submission" date="2020-05" db="UniProtKB">
        <authorList>
            <consortium name="EnsemblMetazoa"/>
        </authorList>
    </citation>
    <scope>IDENTIFICATION</scope>
</reference>
<protein>
    <submittedName>
        <fullName evidence="1">Uncharacterized protein LOC101848944</fullName>
    </submittedName>
</protein>
<dbReference type="AlphaFoldDB" id="A0A084WL40"/>
<sequence>MLLHVRRSLFEDRFRCACFGRPDEVDLKKERASFDPEEWELGDGDVSFDKHVLRALNIVPARGPADHQALVFGLRWNANGSWPFEKERAAFVAG</sequence>
<dbReference type="EMBL" id="KE525350">
    <property type="protein sequence ID" value="KFB50934.1"/>
    <property type="molecule type" value="Genomic_DNA"/>
</dbReference>
<organism evidence="1">
    <name type="scientific">Anopheles sinensis</name>
    <name type="common">Mosquito</name>
    <dbReference type="NCBI Taxonomy" id="74873"/>
    <lineage>
        <taxon>Eukaryota</taxon>
        <taxon>Metazoa</taxon>
        <taxon>Ecdysozoa</taxon>
        <taxon>Arthropoda</taxon>
        <taxon>Hexapoda</taxon>
        <taxon>Insecta</taxon>
        <taxon>Pterygota</taxon>
        <taxon>Neoptera</taxon>
        <taxon>Endopterygota</taxon>
        <taxon>Diptera</taxon>
        <taxon>Nematocera</taxon>
        <taxon>Culicoidea</taxon>
        <taxon>Culicidae</taxon>
        <taxon>Anophelinae</taxon>
        <taxon>Anopheles</taxon>
    </lineage>
</organism>
<dbReference type="Proteomes" id="UP000030765">
    <property type="component" value="Unassembled WGS sequence"/>
</dbReference>
<accession>A0A084WL40</accession>
<keyword evidence="3" id="KW-1185">Reference proteome</keyword>
<evidence type="ECO:0000313" key="3">
    <source>
        <dbReference type="Proteomes" id="UP000030765"/>
    </source>
</evidence>
<evidence type="ECO:0000313" key="2">
    <source>
        <dbReference type="EnsemblMetazoa" id="ASIC018973-PA"/>
    </source>
</evidence>
<proteinExistence type="predicted"/>
<gene>
    <name evidence="1" type="ORF">ZHAS_00018973</name>
</gene>
<name>A0A084WL40_ANOSI</name>
<evidence type="ECO:0000313" key="1">
    <source>
        <dbReference type="EMBL" id="KFB50934.1"/>
    </source>
</evidence>
<dbReference type="EMBL" id="ATLV01024181">
    <property type="status" value="NOT_ANNOTATED_CDS"/>
    <property type="molecule type" value="Genomic_DNA"/>
</dbReference>